<dbReference type="EMBL" id="BX294140">
    <property type="protein sequence ID" value="CAD73919.1"/>
    <property type="molecule type" value="Genomic_DNA"/>
</dbReference>
<proteinExistence type="predicted"/>
<dbReference type="HOGENOM" id="CLU_3047376_0_0_0"/>
<dbReference type="EnsemblBacteria" id="CAD73919">
    <property type="protein sequence ID" value="CAD73919"/>
    <property type="gene ID" value="RB4659"/>
</dbReference>
<evidence type="ECO:0000313" key="1">
    <source>
        <dbReference type="EMBL" id="CAD73919.1"/>
    </source>
</evidence>
<dbReference type="Proteomes" id="UP000001025">
    <property type="component" value="Chromosome"/>
</dbReference>
<protein>
    <submittedName>
        <fullName evidence="1">Uncharacterized protein</fullName>
    </submittedName>
</protein>
<dbReference type="InParanoid" id="Q7US78"/>
<reference evidence="1 2" key="1">
    <citation type="journal article" date="2003" name="Proc. Natl. Acad. Sci. U.S.A.">
        <title>Complete genome sequence of the marine planctomycete Pirellula sp. strain 1.</title>
        <authorList>
            <person name="Gloeckner F.O."/>
            <person name="Kube M."/>
            <person name="Bauer M."/>
            <person name="Teeling H."/>
            <person name="Lombardot T."/>
            <person name="Ludwig W."/>
            <person name="Gade D."/>
            <person name="Beck A."/>
            <person name="Borzym K."/>
            <person name="Heitmann K."/>
            <person name="Rabus R."/>
            <person name="Schlesner H."/>
            <person name="Amann R."/>
            <person name="Reinhardt R."/>
        </authorList>
    </citation>
    <scope>NUCLEOTIDE SEQUENCE [LARGE SCALE GENOMIC DNA]</scope>
    <source>
        <strain evidence="2">DSM 10527 / NCIMB 13988 / SH1</strain>
    </source>
</reference>
<organism evidence="1 2">
    <name type="scientific">Rhodopirellula baltica (strain DSM 10527 / NCIMB 13988 / SH1)</name>
    <dbReference type="NCBI Taxonomy" id="243090"/>
    <lineage>
        <taxon>Bacteria</taxon>
        <taxon>Pseudomonadati</taxon>
        <taxon>Planctomycetota</taxon>
        <taxon>Planctomycetia</taxon>
        <taxon>Pirellulales</taxon>
        <taxon>Pirellulaceae</taxon>
        <taxon>Rhodopirellula</taxon>
    </lineage>
</organism>
<name>Q7US78_RHOBA</name>
<dbReference type="AlphaFoldDB" id="Q7US78"/>
<dbReference type="KEGG" id="rba:RB4659"/>
<gene>
    <name evidence="1" type="ordered locus">RB4659</name>
</gene>
<accession>Q7US78</accession>
<sequence length="54" mass="6188">MGFVKCLCDAFYRVLRPQRTASVASGILGNVVNERRLRFARWNFLDRVLADASK</sequence>
<keyword evidence="2" id="KW-1185">Reference proteome</keyword>
<dbReference type="STRING" id="243090.RB4659"/>
<evidence type="ECO:0000313" key="2">
    <source>
        <dbReference type="Proteomes" id="UP000001025"/>
    </source>
</evidence>